<dbReference type="Pfam" id="PF21205">
    <property type="entry name" value="Rep3_C"/>
    <property type="match status" value="1"/>
</dbReference>
<reference evidence="1 2" key="1">
    <citation type="submission" date="2021-12" db="EMBL/GenBank/DDBJ databases">
        <title>Genome sequencing of bacteria with rrn-lacking chromosome and rrn-plasmid.</title>
        <authorList>
            <person name="Anda M."/>
            <person name="Iwasaki W."/>
        </authorList>
    </citation>
    <scope>NUCLEOTIDE SEQUENCE [LARGE SCALE GENOMIC DNA]</scope>
    <source>
        <strain evidence="1 2">NBRC 101262</strain>
        <plasmid evidence="1 2">pPP7</plasmid>
    </source>
</reference>
<dbReference type="Proteomes" id="UP001354989">
    <property type="component" value="Plasmid pPP7"/>
</dbReference>
<gene>
    <name evidence="1" type="ORF">PEPS_44680</name>
</gene>
<dbReference type="InterPro" id="IPR036388">
    <property type="entry name" value="WH-like_DNA-bd_sf"/>
</dbReference>
<sequence>MEDFLIVKSRKFATSSNQISLSKVQERALNLISKKINDKDYARLESDLPELSQTTLELTESESGKELKALRDMARYDYIVSVNVSDLTESAKPSGDEYKQILSKLMELPQFQVTFLDGQTLFSGSAFPWVKCKLNDSMEFDSFSTAKIKVAGPLAIHFISDHWKGKGRGGFIAFQNSRTFFFNVSYSHRLYDLLLSVWNWNIEGPQTVAFDIQEFSYRIAPNVYRLKKNRKGEAVPKIEIFSNIKTYPVDYSLFKRKALVPAINDINNSPSCDIYLEENFQVKRVGRSISKIMITFGKKKHLANNEKIYLNADDPVDIILTKLRKDIFYSNQEDYDADRQKVIEMTTGMSPEVVQSALKKMAGKNRIKYPLAYFEKVLKNEKTNGAQTAFAFPANTAVSQEQRPKQSAIAKNQQSIRKEETDQFVVREIELLNQQIRQRYFDRFAFDKEMVDNWLAQASAYEKKTYQQEQFDGMALSFYKRFLVLENGSAHECMAINLRARREVLEHFIMNSQGTTDKDVLAFIEKVVPLLEAIDQ</sequence>
<evidence type="ECO:0008006" key="3">
    <source>
        <dbReference type="Google" id="ProtNLM"/>
    </source>
</evidence>
<dbReference type="InterPro" id="IPR036390">
    <property type="entry name" value="WH_DNA-bd_sf"/>
</dbReference>
<geneLocation type="plasmid" evidence="1 2">
    <name>pPP7</name>
</geneLocation>
<evidence type="ECO:0000313" key="1">
    <source>
        <dbReference type="EMBL" id="BDD02188.1"/>
    </source>
</evidence>
<dbReference type="RefSeq" id="WP_338399441.1">
    <property type="nucleotide sequence ID" value="NZ_AP025299.1"/>
</dbReference>
<dbReference type="Gene3D" id="1.10.10.10">
    <property type="entry name" value="Winged helix-like DNA-binding domain superfamily/Winged helix DNA-binding domain"/>
    <property type="match status" value="1"/>
</dbReference>
<dbReference type="EMBL" id="AP025299">
    <property type="protein sequence ID" value="BDD02188.1"/>
    <property type="molecule type" value="Genomic_DNA"/>
</dbReference>
<protein>
    <recommendedName>
        <fullName evidence="3">Initiator Rep protein domain-containing protein</fullName>
    </recommendedName>
</protein>
<accession>A0ABM7VME2</accession>
<proteinExistence type="predicted"/>
<keyword evidence="2" id="KW-1185">Reference proteome</keyword>
<organism evidence="1 2">
    <name type="scientific">Persicobacter psychrovividus</name>
    <dbReference type="NCBI Taxonomy" id="387638"/>
    <lineage>
        <taxon>Bacteria</taxon>
        <taxon>Pseudomonadati</taxon>
        <taxon>Bacteroidota</taxon>
        <taxon>Cytophagia</taxon>
        <taxon>Cytophagales</taxon>
        <taxon>Persicobacteraceae</taxon>
        <taxon>Persicobacter</taxon>
    </lineage>
</organism>
<name>A0ABM7VME2_9BACT</name>
<keyword evidence="1" id="KW-0614">Plasmid</keyword>
<dbReference type="SUPFAM" id="SSF46785">
    <property type="entry name" value="Winged helix' DNA-binding domain"/>
    <property type="match status" value="1"/>
</dbReference>
<evidence type="ECO:0000313" key="2">
    <source>
        <dbReference type="Proteomes" id="UP001354989"/>
    </source>
</evidence>